<keyword evidence="2" id="KW-1185">Reference proteome</keyword>
<proteinExistence type="predicted"/>
<sequence length="54" mass="6279">MEKLTDKSKTGQRTMEYLLDDAIINAHYETQGQSDIRIEDLKKSFKVIYGFVLP</sequence>
<name>A0ABX8TS65_9MOLU</name>
<dbReference type="EMBL" id="CP066882">
    <property type="protein sequence ID" value="QYC31355.1"/>
    <property type="molecule type" value="Genomic_DNA"/>
</dbReference>
<accession>A0ABX8TS65</accession>
<evidence type="ECO:0000313" key="2">
    <source>
        <dbReference type="Proteomes" id="UP000825369"/>
    </source>
</evidence>
<dbReference type="Proteomes" id="UP000825369">
    <property type="component" value="Chromosome"/>
</dbReference>
<gene>
    <name evidence="1" type="ORF">HGD80_02195</name>
</gene>
<evidence type="ECO:0000313" key="1">
    <source>
        <dbReference type="EMBL" id="QYC31355.1"/>
    </source>
</evidence>
<reference evidence="1 2" key="1">
    <citation type="journal article" date="2021" name="Mol. Plant">
        <title>Genomic insights into the fast growth of paulownias and the formation of Paulownia witches' broom.</title>
        <authorList>
            <person name="Cao Y."/>
            <person name="Sun G."/>
            <person name="Zhai X."/>
            <person name="Xu P."/>
            <person name="Ma L."/>
            <person name="Deng M."/>
            <person name="Zhao Z."/>
            <person name="Yang H."/>
            <person name="Dong Y."/>
            <person name="Shang Z."/>
            <person name="Lv Y."/>
            <person name="Yan L."/>
            <person name="Liu H."/>
            <person name="Cao X."/>
            <person name="Li B."/>
            <person name="Wang Z."/>
            <person name="Zhao X."/>
            <person name="Yu H."/>
            <person name="Wang F."/>
            <person name="Ma W."/>
            <person name="Huang J."/>
            <person name="Fan G."/>
        </authorList>
    </citation>
    <scope>NUCLEOTIDE SEQUENCE [LARGE SCALE GENOMIC DNA]</scope>
    <source>
        <strain evidence="1 2">Zhengzhou</strain>
    </source>
</reference>
<protein>
    <submittedName>
        <fullName evidence="1">Uncharacterized protein</fullName>
    </submittedName>
</protein>
<dbReference type="RefSeq" id="WP_219475505.1">
    <property type="nucleotide sequence ID" value="NZ_BSCX01000009.1"/>
</dbReference>
<organism evidence="1 2">
    <name type="scientific">Paulownia witches'-broom phytoplasma</name>
    <dbReference type="NCBI Taxonomy" id="39647"/>
    <lineage>
        <taxon>Bacteria</taxon>
        <taxon>Bacillati</taxon>
        <taxon>Mycoplasmatota</taxon>
        <taxon>Mollicutes</taxon>
        <taxon>Acholeplasmatales</taxon>
        <taxon>Acholeplasmataceae</taxon>
        <taxon>Candidatus Phytoplasma</taxon>
        <taxon>16SrI (Aster yellows group)</taxon>
    </lineage>
</organism>